<organism evidence="3 4">
    <name type="scientific">Luteolibacter ambystomatis</name>
    <dbReference type="NCBI Taxonomy" id="2824561"/>
    <lineage>
        <taxon>Bacteria</taxon>
        <taxon>Pseudomonadati</taxon>
        <taxon>Verrucomicrobiota</taxon>
        <taxon>Verrucomicrobiia</taxon>
        <taxon>Verrucomicrobiales</taxon>
        <taxon>Verrucomicrobiaceae</taxon>
        <taxon>Luteolibacter</taxon>
    </lineage>
</organism>
<dbReference type="RefSeq" id="WP_211634368.1">
    <property type="nucleotide sequence ID" value="NZ_CP073100.1"/>
</dbReference>
<dbReference type="SUPFAM" id="SSF51126">
    <property type="entry name" value="Pectin lyase-like"/>
    <property type="match status" value="1"/>
</dbReference>
<evidence type="ECO:0000313" key="3">
    <source>
        <dbReference type="EMBL" id="QUE53024.1"/>
    </source>
</evidence>
<dbReference type="EMBL" id="CP073100">
    <property type="protein sequence ID" value="QUE53024.1"/>
    <property type="molecule type" value="Genomic_DNA"/>
</dbReference>
<keyword evidence="4" id="KW-1185">Reference proteome</keyword>
<dbReference type="KEGG" id="lamb:KBB96_09050"/>
<evidence type="ECO:0000313" key="4">
    <source>
        <dbReference type="Proteomes" id="UP000676169"/>
    </source>
</evidence>
<gene>
    <name evidence="3" type="ORF">KBB96_09050</name>
</gene>
<accession>A0A975J2W4</accession>
<evidence type="ECO:0000256" key="1">
    <source>
        <dbReference type="ARBA" id="ARBA00022729"/>
    </source>
</evidence>
<name>A0A975J2W4_9BACT</name>
<proteinExistence type="predicted"/>
<evidence type="ECO:0000256" key="2">
    <source>
        <dbReference type="SAM" id="SignalP"/>
    </source>
</evidence>
<dbReference type="InterPro" id="IPR013425">
    <property type="entry name" value="Autotrns_rpt"/>
</dbReference>
<dbReference type="Pfam" id="PF12951">
    <property type="entry name" value="PATR"/>
    <property type="match status" value="4"/>
</dbReference>
<feature type="signal peptide" evidence="2">
    <location>
        <begin position="1"/>
        <end position="28"/>
    </location>
</feature>
<keyword evidence="1 2" id="KW-0732">Signal</keyword>
<sequence>MKPRRSHLFTSASMAVAFSMSMMAASHAAPLSWDASLTPLTPSGGTGTWNLANANWSNGSTDQTWTDTTGTTDTATFGGTAGTVTLGSNLGALGLVFNTTGYTISGANTITLGAGGIDASALSSGTTTISSLIALVGGQSWNVGSGHNLAVSGAISGTGPLAKTGAGTLTLSGLNTFSGGLTISQGNVSFASNTALGGTGGTAGAVTINGGTLVSTSATAVTNTHAITIGASGGAMTIGAGQIFMNTANTLLGSGTLTVNGGGTLVANSGNLRVAQTNTFNGSVIVQNGGSFEFGTANAISNTSVFTVNNQGEVIVNNGVTMSNAITVAGGTNSVISFENGNTGTYSGTITLNANAIIGMRDWYNYGTVRSGTISGKITGTGGITVNSGTGNGGILTLSNTGNDYTGATTINAARVIASSIGTGAITIGGTNGQLQLSGNINAANSITINGGGVTAQGALHVASGTVNVSGPINLTAVTAAGAHFASADNLSKLVISGTNSITTSASVPVTIRAGQVVYTGSQNYTTGTTVGGGLLQFGKVTSMPASGAVNVSAASAGATLAVNVGGAGEFTDGTGTSNAGTIGGLLAGVGGQGAAVTYGTNVSIGIDTTNAVGDITYGSAFTTANNLGLLKLGTGNLVLSAGGTFAGGGSAGFPLVVRAGNLRLNGGTYAVTGEAVVGDNVAAGYAGTNASMTLDSATLTTTGFVSVARGNGTGSVSSDLVLNGTSQITSTGFGIGFNNNNGANLPRGTVTLNGTSKITNNANSNAFNIAESAGSVGTITMNDSSVIQHNGGAAITRVGINGKGLLNVNSATATFNGRAFTLGTAAGGTGAVYNKGVLTMSQGIYIGDNNVAGATSSGYLRNDNNGAAASSVPQIYVGALSNATSTSHSVFDNISGTLGNVGSGITMSNGGTAGTQNSQLNVLGGTVTTTTTTLNNSGTNKFANINVSGATSLYTNTGAVSLSTGGDVSNTGLLTVNNGGTFTADTITGAAAANTFINLDNGTLRAQVGTTASFVGSGVDRITIYGGGGTFDTGTFNKSVDTVITNATGNGLTSITLNTTGTGYVGRPVVKITDATGTGATAIANFDPTTGQVTGVTITSAGSGYTAPVITILGGGGTAVTATGTLASVAGGGITKTGTGTLTLNAANTYSGATQVNGGVLKAGIASVAGVSGAFGKNSAVTLANTAGTGIDITGFNTQIGSLAGGGATGGTVTLGAATLTTGADNTTTSFGGGISGTGGLTKIGSGTQTLTGTNSYTGATLVSAGKLVVNGTLANTTTTIASGATLGGSGTLGGATTIASGAHLAPGNSPGIITFSNGLALTAGSVLDWELTGNTASGAGTNFDQVSVTGGTLTLAAGALLNLQLGGTVDFTTGFWDSNQQWKVVDLTGTDGTAGEVFTLGTITGGAGDYTTEGAFSVTNIGGSQYLNWAAVPEPGTALLGGLGMLLVLRRRRSA</sequence>
<dbReference type="InterPro" id="IPR011050">
    <property type="entry name" value="Pectin_lyase_fold/virulence"/>
</dbReference>
<reference evidence="3" key="1">
    <citation type="submission" date="2021-04" db="EMBL/GenBank/DDBJ databases">
        <title>Luteolibacter sp. 32A isolated from the skin of an Anderson's salamander (Ambystoma andersonii).</title>
        <authorList>
            <person name="Spergser J."/>
            <person name="Busse H.-J."/>
        </authorList>
    </citation>
    <scope>NUCLEOTIDE SEQUENCE</scope>
    <source>
        <strain evidence="3">32A</strain>
    </source>
</reference>
<dbReference type="NCBIfam" id="TIGR02601">
    <property type="entry name" value="autotrns_rpt"/>
    <property type="match status" value="3"/>
</dbReference>
<feature type="chain" id="PRO_5037708865" evidence="2">
    <location>
        <begin position="29"/>
        <end position="1457"/>
    </location>
</feature>
<dbReference type="Proteomes" id="UP000676169">
    <property type="component" value="Chromosome"/>
</dbReference>
<protein>
    <submittedName>
        <fullName evidence="3">Autotransporter-associated beta strand repeat-containing protein</fullName>
    </submittedName>
</protein>